<dbReference type="EMBL" id="ABJB010840137">
    <property type="status" value="NOT_ANNOTATED_CDS"/>
    <property type="molecule type" value="Genomic_DNA"/>
</dbReference>
<dbReference type="PANTHER" id="PTHR24204">
    <property type="entry name" value="INSULIN GENE ENHANCER PROTEIN"/>
    <property type="match status" value="1"/>
</dbReference>
<reference evidence="4" key="2">
    <citation type="submission" date="2020-05" db="UniProtKB">
        <authorList>
            <consortium name="EnsemblMetazoa"/>
        </authorList>
    </citation>
    <scope>IDENTIFICATION</scope>
    <source>
        <strain evidence="4">wikel</strain>
    </source>
</reference>
<keyword evidence="5" id="KW-1185">Reference proteome</keyword>
<dbReference type="GO" id="GO:0045944">
    <property type="term" value="P:positive regulation of transcription by RNA polymerase II"/>
    <property type="evidence" value="ECO:0007669"/>
    <property type="project" value="InterPro"/>
</dbReference>
<dbReference type="HOGENOM" id="CLU_1526878_0_0_1"/>
<dbReference type="STRING" id="6945.B7Q5B6"/>
<evidence type="ECO:0000256" key="2">
    <source>
        <dbReference type="SAM" id="MobiDB-lite"/>
    </source>
</evidence>
<dbReference type="VEuPathDB" id="VectorBase:ISCI021829"/>
<dbReference type="VEuPathDB" id="VectorBase:ISCP_000860"/>
<dbReference type="EMBL" id="DS860684">
    <property type="protein sequence ID" value="EEC14038.1"/>
    <property type="molecule type" value="Genomic_DNA"/>
</dbReference>
<feature type="region of interest" description="Disordered" evidence="2">
    <location>
        <begin position="99"/>
        <end position="176"/>
    </location>
</feature>
<reference evidence="3 5" key="1">
    <citation type="submission" date="2008-03" db="EMBL/GenBank/DDBJ databases">
        <title>Annotation of Ixodes scapularis.</title>
        <authorList>
            <consortium name="Ixodes scapularis Genome Project Consortium"/>
            <person name="Caler E."/>
            <person name="Hannick L.I."/>
            <person name="Bidwell S."/>
            <person name="Joardar V."/>
            <person name="Thiagarajan M."/>
            <person name="Amedeo P."/>
            <person name="Galinsky K.J."/>
            <person name="Schobel S."/>
            <person name="Inman J."/>
            <person name="Hostetler J."/>
            <person name="Miller J."/>
            <person name="Hammond M."/>
            <person name="Megy K."/>
            <person name="Lawson D."/>
            <person name="Kodira C."/>
            <person name="Sutton G."/>
            <person name="Meyer J."/>
            <person name="Hill C.A."/>
            <person name="Birren B."/>
            <person name="Nene V."/>
            <person name="Collins F."/>
            <person name="Alarcon-Chaidez F."/>
            <person name="Wikel S."/>
            <person name="Strausberg R."/>
        </authorList>
    </citation>
    <scope>NUCLEOTIDE SEQUENCE [LARGE SCALE GENOMIC DNA]</scope>
    <source>
        <strain evidence="5">Wikel</strain>
        <strain evidence="3">Wikel colony</strain>
    </source>
</reference>
<dbReference type="PANTHER" id="PTHR24204:SF8">
    <property type="entry name" value="TAILUP, ISOFORM A"/>
    <property type="match status" value="1"/>
</dbReference>
<dbReference type="OrthoDB" id="125004at2759"/>
<evidence type="ECO:0000313" key="4">
    <source>
        <dbReference type="EnsemblMetazoa" id="ISCW021829-PA"/>
    </source>
</evidence>
<dbReference type="InterPro" id="IPR047169">
    <property type="entry name" value="ISL1/2-like"/>
</dbReference>
<dbReference type="GO" id="GO:0048665">
    <property type="term" value="P:neuron fate specification"/>
    <property type="evidence" value="ECO:0007669"/>
    <property type="project" value="InterPro"/>
</dbReference>
<dbReference type="AlphaFoldDB" id="B7Q5B6"/>
<accession>B7Q5B6</accession>
<evidence type="ECO:0000313" key="3">
    <source>
        <dbReference type="EMBL" id="EEC14038.1"/>
    </source>
</evidence>
<dbReference type="VEuPathDB" id="VectorBase:ISCW021829"/>
<name>B7Q5B6_IXOSC</name>
<proteinExistence type="predicted"/>
<gene>
    <name evidence="3" type="ORF">IscW_ISCW021829</name>
</gene>
<dbReference type="GO" id="GO:0005634">
    <property type="term" value="C:nucleus"/>
    <property type="evidence" value="ECO:0007669"/>
    <property type="project" value="UniProtKB-SubCell"/>
</dbReference>
<organism>
    <name type="scientific">Ixodes scapularis</name>
    <name type="common">Black-legged tick</name>
    <name type="synonym">Deer tick</name>
    <dbReference type="NCBI Taxonomy" id="6945"/>
    <lineage>
        <taxon>Eukaryota</taxon>
        <taxon>Metazoa</taxon>
        <taxon>Ecdysozoa</taxon>
        <taxon>Arthropoda</taxon>
        <taxon>Chelicerata</taxon>
        <taxon>Arachnida</taxon>
        <taxon>Acari</taxon>
        <taxon>Parasitiformes</taxon>
        <taxon>Ixodida</taxon>
        <taxon>Ixodoidea</taxon>
        <taxon>Ixodidae</taxon>
        <taxon>Ixodinae</taxon>
        <taxon>Ixodes</taxon>
    </lineage>
</organism>
<evidence type="ECO:0000256" key="1">
    <source>
        <dbReference type="ARBA" id="ARBA00004123"/>
    </source>
</evidence>
<comment type="subcellular location">
    <subcellularLocation>
        <location evidence="1">Nucleus</location>
    </subcellularLocation>
</comment>
<dbReference type="EMBL" id="ABJB010541983">
    <property type="status" value="NOT_ANNOTATED_CDS"/>
    <property type="molecule type" value="Genomic_DNA"/>
</dbReference>
<dbReference type="GO" id="GO:0000981">
    <property type="term" value="F:DNA-binding transcription factor activity, RNA polymerase II-specific"/>
    <property type="evidence" value="ECO:0007669"/>
    <property type="project" value="InterPro"/>
</dbReference>
<dbReference type="PaxDb" id="6945-B7Q5B6"/>
<evidence type="ECO:0000313" key="5">
    <source>
        <dbReference type="Proteomes" id="UP000001555"/>
    </source>
</evidence>
<dbReference type="EnsemblMetazoa" id="ISCW021829-RA">
    <property type="protein sequence ID" value="ISCW021829-PA"/>
    <property type="gene ID" value="ISCW021829"/>
</dbReference>
<sequence>MDGRPLSLGALRGVPMVASSPVRHEGSASPQPLEVHAYQPPWKALAEYAMHPQDVDPSTPHFQHLVNQMHGYDTGDPGGHCLGGVIPLSVPGAYLCPDDGLGSSPETAGSSPEPKAGTTAAMTSGGHPVSVQTHLPLALLPSPARTRDVPGGQGMGHEKEFTTALQPIGQDPQKTS</sequence>
<protein>
    <submittedName>
        <fullName evidence="3 4">Insulin protein enhancer isl, putative</fullName>
    </submittedName>
</protein>
<dbReference type="Proteomes" id="UP000001555">
    <property type="component" value="Unassembled WGS sequence"/>
</dbReference>
<dbReference type="InParanoid" id="B7Q5B6"/>